<name>A0A1D7U2R3_9HYPH</name>
<dbReference type="RefSeq" id="WP_069690871.1">
    <property type="nucleotide sequence ID" value="NZ_CP017147.1"/>
</dbReference>
<sequence>MKIVHRDDYRARRAADYPPLTELADALVHQQAGDGSKLCAYLDACRAVKARYPKPDPAAPKSSESKTT</sequence>
<dbReference type="EMBL" id="CP017147">
    <property type="protein sequence ID" value="AOO81660.1"/>
    <property type="molecule type" value="Genomic_DNA"/>
</dbReference>
<accession>A0A1D7U2R3</accession>
<proteinExistence type="predicted"/>
<evidence type="ECO:0000313" key="1">
    <source>
        <dbReference type="EMBL" id="AOO81660.1"/>
    </source>
</evidence>
<dbReference type="STRING" id="1526658.BHK69_15435"/>
<organism evidence="1 2">
    <name type="scientific">Bosea vaviloviae</name>
    <dbReference type="NCBI Taxonomy" id="1526658"/>
    <lineage>
        <taxon>Bacteria</taxon>
        <taxon>Pseudomonadati</taxon>
        <taxon>Pseudomonadota</taxon>
        <taxon>Alphaproteobacteria</taxon>
        <taxon>Hyphomicrobiales</taxon>
        <taxon>Boseaceae</taxon>
        <taxon>Bosea</taxon>
    </lineage>
</organism>
<protein>
    <submittedName>
        <fullName evidence="1">Uncharacterized protein</fullName>
    </submittedName>
</protein>
<dbReference type="AlphaFoldDB" id="A0A1D7U2R3"/>
<reference evidence="1 2" key="1">
    <citation type="journal article" date="2015" name="Antonie Van Leeuwenhoek">
        <title>Bosea vaviloviae sp. nov., a new species of slow-growing rhizobia isolated from nodules of the relict species Vavilovia formosa (Stev.) Fed.</title>
        <authorList>
            <person name="Safronova V.I."/>
            <person name="Kuznetsova I.G."/>
            <person name="Sazanova A.L."/>
            <person name="Kimeklis A.K."/>
            <person name="Belimov A.A."/>
            <person name="Andronov E.E."/>
            <person name="Pinaev A.G."/>
            <person name="Chizhevskaya E.P."/>
            <person name="Pukhaev A.R."/>
            <person name="Popov K.P."/>
            <person name="Willems A."/>
            <person name="Tikhonovich I.A."/>
        </authorList>
    </citation>
    <scope>NUCLEOTIDE SEQUENCE [LARGE SCALE GENOMIC DNA]</scope>
    <source>
        <strain evidence="1 2">Vaf18</strain>
    </source>
</reference>
<gene>
    <name evidence="1" type="ORF">BHK69_15435</name>
</gene>
<dbReference type="Proteomes" id="UP000094969">
    <property type="component" value="Chromosome"/>
</dbReference>
<dbReference type="KEGG" id="bvv:BHK69_15435"/>
<dbReference type="OrthoDB" id="8913439at2"/>
<keyword evidence="2" id="KW-1185">Reference proteome</keyword>
<evidence type="ECO:0000313" key="2">
    <source>
        <dbReference type="Proteomes" id="UP000094969"/>
    </source>
</evidence>